<dbReference type="EMBL" id="JBBXMP010000037">
    <property type="protein sequence ID" value="KAL0066276.1"/>
    <property type="molecule type" value="Genomic_DNA"/>
</dbReference>
<dbReference type="InterPro" id="IPR001711">
    <property type="entry name" value="PLipase_C_Pinositol-sp_Y"/>
</dbReference>
<proteinExistence type="predicted"/>
<dbReference type="PRINTS" id="PR00390">
    <property type="entry name" value="PHPHLIPASEC"/>
</dbReference>
<dbReference type="PROSITE" id="PS50007">
    <property type="entry name" value="PIPLC_X_DOMAIN"/>
    <property type="match status" value="1"/>
</dbReference>
<dbReference type="SUPFAM" id="SSF51695">
    <property type="entry name" value="PLC-like phosphodiesterases"/>
    <property type="match status" value="1"/>
</dbReference>
<feature type="domain" description="PI-PLC Y-box" evidence="3">
    <location>
        <begin position="248"/>
        <end position="362"/>
    </location>
</feature>
<dbReference type="InterPro" id="IPR001192">
    <property type="entry name" value="PI-PLC_fam"/>
</dbReference>
<name>A0ABR2ZX28_9AGAR</name>
<evidence type="ECO:0000256" key="1">
    <source>
        <dbReference type="RuleBase" id="RU361133"/>
    </source>
</evidence>
<feature type="region of interest" description="Disordered" evidence="2">
    <location>
        <begin position="209"/>
        <end position="239"/>
    </location>
</feature>
<keyword evidence="5" id="KW-1185">Reference proteome</keyword>
<dbReference type="EC" id="3.1.4.11" evidence="1"/>
<comment type="catalytic activity">
    <reaction evidence="1">
        <text>a 1,2-diacyl-sn-glycero-3-phospho-(1D-myo-inositol-4,5-bisphosphate) + H2O = 1D-myo-inositol 1,4,5-trisphosphate + a 1,2-diacyl-sn-glycerol + H(+)</text>
        <dbReference type="Rhea" id="RHEA:33179"/>
        <dbReference type="ChEBI" id="CHEBI:15377"/>
        <dbReference type="ChEBI" id="CHEBI:15378"/>
        <dbReference type="ChEBI" id="CHEBI:17815"/>
        <dbReference type="ChEBI" id="CHEBI:58456"/>
        <dbReference type="ChEBI" id="CHEBI:203600"/>
        <dbReference type="EC" id="3.1.4.11"/>
    </reaction>
</comment>
<dbReference type="Proteomes" id="UP001437256">
    <property type="component" value="Unassembled WGS sequence"/>
</dbReference>
<organism evidence="4 5">
    <name type="scientific">Marasmius tenuissimus</name>
    <dbReference type="NCBI Taxonomy" id="585030"/>
    <lineage>
        <taxon>Eukaryota</taxon>
        <taxon>Fungi</taxon>
        <taxon>Dikarya</taxon>
        <taxon>Basidiomycota</taxon>
        <taxon>Agaricomycotina</taxon>
        <taxon>Agaricomycetes</taxon>
        <taxon>Agaricomycetidae</taxon>
        <taxon>Agaricales</taxon>
        <taxon>Marasmiineae</taxon>
        <taxon>Marasmiaceae</taxon>
        <taxon>Marasmius</taxon>
    </lineage>
</organism>
<gene>
    <name evidence="4" type="ORF">AAF712_006707</name>
</gene>
<reference evidence="4 5" key="1">
    <citation type="submission" date="2024-05" db="EMBL/GenBank/DDBJ databases">
        <title>A draft genome resource for the thread blight pathogen Marasmius tenuissimus strain MS-2.</title>
        <authorList>
            <person name="Yulfo-Soto G.E."/>
            <person name="Baruah I.K."/>
            <person name="Amoako-Attah I."/>
            <person name="Bukari Y."/>
            <person name="Meinhardt L.W."/>
            <person name="Bailey B.A."/>
            <person name="Cohen S.P."/>
        </authorList>
    </citation>
    <scope>NUCLEOTIDE SEQUENCE [LARGE SCALE GENOMIC DNA]</scope>
    <source>
        <strain evidence="4 5">MS-2</strain>
    </source>
</reference>
<dbReference type="InterPro" id="IPR017946">
    <property type="entry name" value="PLC-like_Pdiesterase_TIM-brl"/>
</dbReference>
<comment type="caution">
    <text evidence="4">The sequence shown here is derived from an EMBL/GenBank/DDBJ whole genome shotgun (WGS) entry which is preliminary data.</text>
</comment>
<dbReference type="Pfam" id="PF00387">
    <property type="entry name" value="PI-PLC-Y"/>
    <property type="match status" value="1"/>
</dbReference>
<dbReference type="PROSITE" id="PS50008">
    <property type="entry name" value="PIPLC_Y_DOMAIN"/>
    <property type="match status" value="1"/>
</dbReference>
<dbReference type="Pfam" id="PF00388">
    <property type="entry name" value="PI-PLC-X"/>
    <property type="match status" value="1"/>
</dbReference>
<dbReference type="Gene3D" id="3.20.20.190">
    <property type="entry name" value="Phosphatidylinositol (PI) phosphodiesterase"/>
    <property type="match status" value="1"/>
</dbReference>
<evidence type="ECO:0000259" key="3">
    <source>
        <dbReference type="PROSITE" id="PS50008"/>
    </source>
</evidence>
<evidence type="ECO:0000313" key="4">
    <source>
        <dbReference type="EMBL" id="KAL0066276.1"/>
    </source>
</evidence>
<dbReference type="PANTHER" id="PTHR10336:SF169">
    <property type="entry name" value="PHOSPHOINOSITIDE PHOSPHOLIPASE C"/>
    <property type="match status" value="1"/>
</dbReference>
<keyword evidence="1" id="KW-0442">Lipid degradation</keyword>
<accession>A0ABR2ZX28</accession>
<dbReference type="SUPFAM" id="SSF49562">
    <property type="entry name" value="C2 domain (Calcium/lipid-binding domain, CaLB)"/>
    <property type="match status" value="1"/>
</dbReference>
<dbReference type="PANTHER" id="PTHR10336">
    <property type="entry name" value="PHOSPHOINOSITIDE-SPECIFIC PHOSPHOLIPASE C FAMILY PROTEIN"/>
    <property type="match status" value="1"/>
</dbReference>
<dbReference type="SMART" id="SM00149">
    <property type="entry name" value="PLCYc"/>
    <property type="match status" value="1"/>
</dbReference>
<sequence>MAETQDEDWNDKLEFYRVDTDHNVKPPGEHSYVSPEIIKFIESQNISGDELERSTVLSPQEIDDSFPMTHYFISSSHNTYLLCRQLMGRSSAASYTHVISRNARCVEIDVWPSSKGLIVTHGHTFSKSVTFRSVCVAIGNAVHDGDWPVLVSLECHVGLERQGELVQIMKEAWGTKLVHGKLKGLDTVSPKDVRGRILLMVEYYLDENTQNDNPLSSSSSSSSEEDNDDDVPKPVVEHEGRGIISPELAELGFYARSMKPRKGWLDQDLTEPHNLLINISEPSISSLLPQSLQHLIDNARRHLHRVYPNGLRINSSNMNPLKFWRNGSQIVTLNWQRYDKGMGFNEAMFVGTPGWVLKPKHMIHDCNHEKSRVRLNAEVIGVSGLPCPSGDEGGSFHAYITAKLYHAQQEQKWKSKSVKTKDVLGVGSNIMWNERFEWVFEEDDLAFVRLLIKEDRFGRDAPLSVFVGRLAYMQQGWSLVRMLRMDGKASGGRVLVKYSLARV</sequence>
<evidence type="ECO:0000313" key="5">
    <source>
        <dbReference type="Proteomes" id="UP001437256"/>
    </source>
</evidence>
<dbReference type="SMART" id="SM00148">
    <property type="entry name" value="PLCXc"/>
    <property type="match status" value="1"/>
</dbReference>
<feature type="compositionally biased region" description="Basic and acidic residues" evidence="2">
    <location>
        <begin position="230"/>
        <end position="239"/>
    </location>
</feature>
<evidence type="ECO:0000256" key="2">
    <source>
        <dbReference type="SAM" id="MobiDB-lite"/>
    </source>
</evidence>
<protein>
    <recommendedName>
        <fullName evidence="1">Phosphoinositide phospholipase C</fullName>
        <ecNumber evidence="1">3.1.4.11</ecNumber>
    </recommendedName>
</protein>
<dbReference type="InterPro" id="IPR000909">
    <property type="entry name" value="PLipase_C_PInositol-sp_X_dom"/>
</dbReference>
<keyword evidence="1" id="KW-0378">Hydrolase</keyword>
<dbReference type="InterPro" id="IPR035892">
    <property type="entry name" value="C2_domain_sf"/>
</dbReference>
<keyword evidence="1" id="KW-0443">Lipid metabolism</keyword>
<dbReference type="Gene3D" id="2.60.40.150">
    <property type="entry name" value="C2 domain"/>
    <property type="match status" value="1"/>
</dbReference>